<proteinExistence type="predicted"/>
<sequence length="98" mass="11325">MSALVQLRTGHAPLNRHLHRINCVESPRCPSCGAPSESIRHYVQYCPAYADERWRMRTRLGPRAEKLSTLLYTERGLNELARYNARTGRFRNPNSATR</sequence>
<dbReference type="EMBL" id="KV425923">
    <property type="protein sequence ID" value="KZV98022.1"/>
    <property type="molecule type" value="Genomic_DNA"/>
</dbReference>
<reference evidence="1 2" key="1">
    <citation type="journal article" date="2016" name="Mol. Biol. Evol.">
        <title>Comparative Genomics of Early-Diverging Mushroom-Forming Fungi Provides Insights into the Origins of Lignocellulose Decay Capabilities.</title>
        <authorList>
            <person name="Nagy L.G."/>
            <person name="Riley R."/>
            <person name="Tritt A."/>
            <person name="Adam C."/>
            <person name="Daum C."/>
            <person name="Floudas D."/>
            <person name="Sun H."/>
            <person name="Yadav J.S."/>
            <person name="Pangilinan J."/>
            <person name="Larsson K.H."/>
            <person name="Matsuura K."/>
            <person name="Barry K."/>
            <person name="Labutti K."/>
            <person name="Kuo R."/>
            <person name="Ohm R.A."/>
            <person name="Bhattacharya S.S."/>
            <person name="Shirouzu T."/>
            <person name="Yoshinaga Y."/>
            <person name="Martin F.M."/>
            <person name="Grigoriev I.V."/>
            <person name="Hibbett D.S."/>
        </authorList>
    </citation>
    <scope>NUCLEOTIDE SEQUENCE [LARGE SCALE GENOMIC DNA]</scope>
    <source>
        <strain evidence="1 2">HHB12029</strain>
    </source>
</reference>
<dbReference type="InParanoid" id="A0A165LLQ8"/>
<dbReference type="AlphaFoldDB" id="A0A165LLQ8"/>
<gene>
    <name evidence="1" type="ORF">EXIGLDRAFT_669732</name>
</gene>
<dbReference type="Proteomes" id="UP000077266">
    <property type="component" value="Unassembled WGS sequence"/>
</dbReference>
<name>A0A165LLQ8_EXIGL</name>
<evidence type="ECO:0000313" key="2">
    <source>
        <dbReference type="Proteomes" id="UP000077266"/>
    </source>
</evidence>
<keyword evidence="2" id="KW-1185">Reference proteome</keyword>
<dbReference type="OrthoDB" id="3267074at2759"/>
<protein>
    <recommendedName>
        <fullName evidence="3">Reverse transcriptase zinc-binding domain-containing protein</fullName>
    </recommendedName>
</protein>
<dbReference type="STRING" id="1314781.A0A165LLQ8"/>
<evidence type="ECO:0000313" key="1">
    <source>
        <dbReference type="EMBL" id="KZV98022.1"/>
    </source>
</evidence>
<evidence type="ECO:0008006" key="3">
    <source>
        <dbReference type="Google" id="ProtNLM"/>
    </source>
</evidence>
<organism evidence="1 2">
    <name type="scientific">Exidia glandulosa HHB12029</name>
    <dbReference type="NCBI Taxonomy" id="1314781"/>
    <lineage>
        <taxon>Eukaryota</taxon>
        <taxon>Fungi</taxon>
        <taxon>Dikarya</taxon>
        <taxon>Basidiomycota</taxon>
        <taxon>Agaricomycotina</taxon>
        <taxon>Agaricomycetes</taxon>
        <taxon>Auriculariales</taxon>
        <taxon>Exidiaceae</taxon>
        <taxon>Exidia</taxon>
    </lineage>
</organism>
<accession>A0A165LLQ8</accession>